<dbReference type="Proteomes" id="UP000820818">
    <property type="component" value="Linkage Group LG4"/>
</dbReference>
<accession>A0AAD5LCT0</accession>
<reference evidence="1 2" key="1">
    <citation type="submission" date="2022-05" db="EMBL/GenBank/DDBJ databases">
        <title>A multi-omics perspective on studying reproductive biology in Daphnia sinensis.</title>
        <authorList>
            <person name="Jia J."/>
        </authorList>
    </citation>
    <scope>NUCLEOTIDE SEQUENCE [LARGE SCALE GENOMIC DNA]</scope>
    <source>
        <strain evidence="1 2">WSL</strain>
    </source>
</reference>
<evidence type="ECO:0000313" key="2">
    <source>
        <dbReference type="Proteomes" id="UP000820818"/>
    </source>
</evidence>
<evidence type="ECO:0000313" key="1">
    <source>
        <dbReference type="EMBL" id="KAI9559868.1"/>
    </source>
</evidence>
<proteinExistence type="predicted"/>
<dbReference type="EMBL" id="WJBH02000004">
    <property type="protein sequence ID" value="KAI9559868.1"/>
    <property type="molecule type" value="Genomic_DNA"/>
</dbReference>
<protein>
    <submittedName>
        <fullName evidence="1">Uncharacterized protein</fullName>
    </submittedName>
</protein>
<sequence length="63" mass="6732">MASLDPYSFLCGGGVTVGAAFLVACEFCCGCMMNGYSVCEIGDFGFTSRVITNHSEICYFTSF</sequence>
<keyword evidence="2" id="KW-1185">Reference proteome</keyword>
<gene>
    <name evidence="1" type="ORF">GHT06_013875</name>
</gene>
<dbReference type="AlphaFoldDB" id="A0AAD5LCT0"/>
<name>A0AAD5LCT0_9CRUS</name>
<comment type="caution">
    <text evidence="1">The sequence shown here is derived from an EMBL/GenBank/DDBJ whole genome shotgun (WGS) entry which is preliminary data.</text>
</comment>
<organism evidence="1 2">
    <name type="scientific">Daphnia sinensis</name>
    <dbReference type="NCBI Taxonomy" id="1820382"/>
    <lineage>
        <taxon>Eukaryota</taxon>
        <taxon>Metazoa</taxon>
        <taxon>Ecdysozoa</taxon>
        <taxon>Arthropoda</taxon>
        <taxon>Crustacea</taxon>
        <taxon>Branchiopoda</taxon>
        <taxon>Diplostraca</taxon>
        <taxon>Cladocera</taxon>
        <taxon>Anomopoda</taxon>
        <taxon>Daphniidae</taxon>
        <taxon>Daphnia</taxon>
        <taxon>Daphnia similis group</taxon>
    </lineage>
</organism>